<protein>
    <recommendedName>
        <fullName evidence="3">NADH-quinone oxidoreductase subunit C</fullName>
        <ecNumber evidence="3">7.1.1.-</ecNumber>
    </recommendedName>
    <alternativeName>
        <fullName evidence="3">NADH dehydrogenase I subunit C</fullName>
    </alternativeName>
    <alternativeName>
        <fullName evidence="3">NDH-1 subunit C</fullName>
    </alternativeName>
</protein>
<dbReference type="HAMAP" id="MF_01357">
    <property type="entry name" value="NDH1_NuoC"/>
    <property type="match status" value="1"/>
</dbReference>
<organism evidence="7 8">
    <name type="scientific">Jiulongibacter sediminis</name>
    <dbReference type="NCBI Taxonomy" id="1605367"/>
    <lineage>
        <taxon>Bacteria</taxon>
        <taxon>Pseudomonadati</taxon>
        <taxon>Bacteroidota</taxon>
        <taxon>Cytophagia</taxon>
        <taxon>Cytophagales</taxon>
        <taxon>Leadbetterellaceae</taxon>
        <taxon>Jiulongibacter</taxon>
    </lineage>
</organism>
<dbReference type="PANTHER" id="PTHR10884:SF14">
    <property type="entry name" value="NADH DEHYDROGENASE [UBIQUINONE] IRON-SULFUR PROTEIN 3, MITOCHONDRIAL"/>
    <property type="match status" value="1"/>
</dbReference>
<keyword evidence="3" id="KW-1003">Cell membrane</keyword>
<dbReference type="GO" id="GO:0048038">
    <property type="term" value="F:quinone binding"/>
    <property type="evidence" value="ECO:0007669"/>
    <property type="project" value="UniProtKB-KW"/>
</dbReference>
<dbReference type="RefSeq" id="WP_055150834.1">
    <property type="nucleotide sequence ID" value="NZ_JXSZ01000013.1"/>
</dbReference>
<keyword evidence="3 4" id="KW-0520">NAD</keyword>
<evidence type="ECO:0000256" key="4">
    <source>
        <dbReference type="RuleBase" id="RU003456"/>
    </source>
</evidence>
<proteinExistence type="inferred from homology"/>
<reference evidence="7 8" key="1">
    <citation type="submission" date="2015-07" db="EMBL/GenBank/DDBJ databases">
        <title>The draft genome sequence of Leadbetterella sp. JN14-9.</title>
        <authorList>
            <person name="Liu Y."/>
            <person name="Du J."/>
            <person name="Shao Z."/>
        </authorList>
    </citation>
    <scope>NUCLEOTIDE SEQUENCE [LARGE SCALE GENOMIC DNA]</scope>
    <source>
        <strain evidence="7 8">JN14-9</strain>
    </source>
</reference>
<comment type="function">
    <text evidence="3">NDH-1 shuttles electrons from NADH, via FMN and iron-sulfur (Fe-S) centers, to quinones in the respiratory chain. The immediate electron acceptor for the enzyme in this species is believed to be a menaquinone. Couples the redox reaction to proton translocation (for every two electrons transferred, four hydrogen ions are translocated across the cytoplasmic membrane), and thus conserves the redox energy in a proton gradient.</text>
</comment>
<keyword evidence="8" id="KW-1185">Reference proteome</keyword>
<dbReference type="GO" id="GO:0005886">
    <property type="term" value="C:plasma membrane"/>
    <property type="evidence" value="ECO:0007669"/>
    <property type="project" value="UniProtKB-SubCell"/>
</dbReference>
<gene>
    <name evidence="3" type="primary">nuoC</name>
    <name evidence="7" type="ORF">AFM12_17145</name>
</gene>
<evidence type="ECO:0000256" key="1">
    <source>
        <dbReference type="ARBA" id="ARBA00007569"/>
    </source>
</evidence>
<comment type="subcellular location">
    <subcellularLocation>
        <location evidence="3">Cell membrane</location>
        <topology evidence="3">Peripheral membrane protein</topology>
        <orientation evidence="3">Cytoplasmic side</orientation>
    </subcellularLocation>
</comment>
<feature type="domain" description="NADH:ubiquinone oxidoreductase 30kDa subunit" evidence="6">
    <location>
        <begin position="34"/>
        <end position="158"/>
    </location>
</feature>
<dbReference type="InterPro" id="IPR001268">
    <property type="entry name" value="NADH_UbQ_OxRdtase_30kDa_su"/>
</dbReference>
<dbReference type="SUPFAM" id="SSF143243">
    <property type="entry name" value="Nqo5-like"/>
    <property type="match status" value="1"/>
</dbReference>
<evidence type="ECO:0000313" key="7">
    <source>
        <dbReference type="EMBL" id="KPM46957.1"/>
    </source>
</evidence>
<dbReference type="InterPro" id="IPR037232">
    <property type="entry name" value="NADH_quin_OxRdtase_su_C/D-like"/>
</dbReference>
<dbReference type="Pfam" id="PF00329">
    <property type="entry name" value="Complex1_30kDa"/>
    <property type="match status" value="1"/>
</dbReference>
<keyword evidence="2 3" id="KW-0813">Transport</keyword>
<comment type="subunit">
    <text evidence="3">NDH-1 is composed of 14 different subunits. Subunits NuoB, C, D, E, F, and G constitute the peripheral sector of the complex.</text>
</comment>
<dbReference type="STRING" id="1605367.AFM12_17145"/>
<dbReference type="NCBIfam" id="TIGR01961">
    <property type="entry name" value="NuoC_fam"/>
    <property type="match status" value="1"/>
</dbReference>
<keyword evidence="3 5" id="KW-0874">Quinone</keyword>
<dbReference type="Proteomes" id="UP000050454">
    <property type="component" value="Unassembled WGS sequence"/>
</dbReference>
<dbReference type="InterPro" id="IPR010218">
    <property type="entry name" value="NADH_DH_suC"/>
</dbReference>
<evidence type="ECO:0000256" key="2">
    <source>
        <dbReference type="ARBA" id="ARBA00022448"/>
    </source>
</evidence>
<dbReference type="GO" id="GO:0008137">
    <property type="term" value="F:NADH dehydrogenase (ubiquinone) activity"/>
    <property type="evidence" value="ECO:0007669"/>
    <property type="project" value="InterPro"/>
</dbReference>
<comment type="catalytic activity">
    <reaction evidence="3 5">
        <text>a quinone + NADH + 5 H(+)(in) = a quinol + NAD(+) + 4 H(+)(out)</text>
        <dbReference type="Rhea" id="RHEA:57888"/>
        <dbReference type="ChEBI" id="CHEBI:15378"/>
        <dbReference type="ChEBI" id="CHEBI:24646"/>
        <dbReference type="ChEBI" id="CHEBI:57540"/>
        <dbReference type="ChEBI" id="CHEBI:57945"/>
        <dbReference type="ChEBI" id="CHEBI:132124"/>
    </reaction>
</comment>
<dbReference type="OrthoDB" id="9803286at2"/>
<evidence type="ECO:0000259" key="6">
    <source>
        <dbReference type="Pfam" id="PF00329"/>
    </source>
</evidence>
<name>A0A0P7BRK8_9BACT</name>
<comment type="caution">
    <text evidence="7">The sequence shown here is derived from an EMBL/GenBank/DDBJ whole genome shotgun (WGS) entry which is preliminary data.</text>
</comment>
<dbReference type="PROSITE" id="PS00542">
    <property type="entry name" value="COMPLEX1_30K"/>
    <property type="match status" value="1"/>
</dbReference>
<dbReference type="InterPro" id="IPR020396">
    <property type="entry name" value="NADH_UbQ_OxRdtase_CS"/>
</dbReference>
<comment type="similarity">
    <text evidence="1 3 4">Belongs to the complex I 30 kDa subunit family.</text>
</comment>
<accession>A0A0P7BRK8</accession>
<keyword evidence="3" id="KW-0472">Membrane</keyword>
<sequence>MDFSAFEHIAAALQNKFGEEIFDQINSEAVQPYVKLKKEYLLQVCSFLYKEPEFYFDFLNCISAVDNGPETGTLELWYHMSSIPNEKSFIIKVTVPRGDDHNLPEIDSLTPIWKTADWHEREAFDLVGVKFNQHPDLRRILLPADWNGHPLRKDHVEQEKYHGIKVKY</sequence>
<dbReference type="Gene3D" id="3.30.460.80">
    <property type="entry name" value="NADH:ubiquinone oxidoreductase, 30kDa subunit"/>
    <property type="match status" value="1"/>
</dbReference>
<dbReference type="PANTHER" id="PTHR10884">
    <property type="entry name" value="NADH DEHYDROGENASE UBIQUINONE IRON-SULFUR PROTEIN 3"/>
    <property type="match status" value="1"/>
</dbReference>
<dbReference type="EMBL" id="LGTQ01000013">
    <property type="protein sequence ID" value="KPM46957.1"/>
    <property type="molecule type" value="Genomic_DNA"/>
</dbReference>
<dbReference type="PATRIC" id="fig|1605367.3.peg.863"/>
<keyword evidence="3 4" id="KW-1278">Translocase</keyword>
<dbReference type="EC" id="7.1.1.-" evidence="3"/>
<dbReference type="AlphaFoldDB" id="A0A0P7BRK8"/>
<dbReference type="GO" id="GO:0050136">
    <property type="term" value="F:NADH dehydrogenase (quinone) (non-electrogenic) activity"/>
    <property type="evidence" value="ECO:0007669"/>
    <property type="project" value="UniProtKB-UniRule"/>
</dbReference>
<evidence type="ECO:0000256" key="5">
    <source>
        <dbReference type="RuleBase" id="RU003582"/>
    </source>
</evidence>
<evidence type="ECO:0000256" key="3">
    <source>
        <dbReference type="HAMAP-Rule" id="MF_01357"/>
    </source>
</evidence>
<evidence type="ECO:0000313" key="8">
    <source>
        <dbReference type="Proteomes" id="UP000050454"/>
    </source>
</evidence>